<gene>
    <name evidence="2" type="ORF">EV379_1637</name>
</gene>
<proteinExistence type="predicted"/>
<dbReference type="EMBL" id="SHLC01000001">
    <property type="protein sequence ID" value="RZU65308.1"/>
    <property type="molecule type" value="Genomic_DNA"/>
</dbReference>
<evidence type="ECO:0000313" key="3">
    <source>
        <dbReference type="Proteomes" id="UP000291483"/>
    </source>
</evidence>
<dbReference type="SUPFAM" id="SSF53474">
    <property type="entry name" value="alpha/beta-Hydrolases"/>
    <property type="match status" value="1"/>
</dbReference>
<dbReference type="PANTHER" id="PTHR34853:SF1">
    <property type="entry name" value="LIPASE 5"/>
    <property type="match status" value="1"/>
</dbReference>
<name>A0A4Q8ALI4_9MICO</name>
<feature type="transmembrane region" description="Helical" evidence="1">
    <location>
        <begin position="57"/>
        <end position="77"/>
    </location>
</feature>
<dbReference type="Pfam" id="PF03729">
    <property type="entry name" value="DUF308"/>
    <property type="match status" value="2"/>
</dbReference>
<dbReference type="RefSeq" id="WP_207226214.1">
    <property type="nucleotide sequence ID" value="NZ_SHLC01000001.1"/>
</dbReference>
<accession>A0A4Q8ALI4</accession>
<keyword evidence="1" id="KW-1133">Transmembrane helix</keyword>
<dbReference type="Gene3D" id="1.10.260.130">
    <property type="match status" value="1"/>
</dbReference>
<keyword evidence="1" id="KW-0812">Transmembrane</keyword>
<dbReference type="InterPro" id="IPR005325">
    <property type="entry name" value="DUF308_memb"/>
</dbReference>
<protein>
    <submittedName>
        <fullName evidence="2">Uncharacterized membrane protein HdeD (DUF308 family)</fullName>
    </submittedName>
</protein>
<feature type="transmembrane region" description="Helical" evidence="1">
    <location>
        <begin position="108"/>
        <end position="127"/>
    </location>
</feature>
<feature type="transmembrane region" description="Helical" evidence="1">
    <location>
        <begin position="175"/>
        <end position="198"/>
    </location>
</feature>
<feature type="transmembrane region" description="Helical" evidence="1">
    <location>
        <begin position="133"/>
        <end position="155"/>
    </location>
</feature>
<dbReference type="PANTHER" id="PTHR34853">
    <property type="match status" value="1"/>
</dbReference>
<dbReference type="InterPro" id="IPR029058">
    <property type="entry name" value="AB_hydrolase_fold"/>
</dbReference>
<dbReference type="Pfam" id="PF03583">
    <property type="entry name" value="LIP"/>
    <property type="match status" value="1"/>
</dbReference>
<feature type="transmembrane region" description="Helical" evidence="1">
    <location>
        <begin position="26"/>
        <end position="45"/>
    </location>
</feature>
<dbReference type="Proteomes" id="UP000291483">
    <property type="component" value="Unassembled WGS sequence"/>
</dbReference>
<dbReference type="GO" id="GO:0004806">
    <property type="term" value="F:triacylglycerol lipase activity"/>
    <property type="evidence" value="ECO:0007669"/>
    <property type="project" value="InterPro"/>
</dbReference>
<keyword evidence="3" id="KW-1185">Reference proteome</keyword>
<sequence>MLLLVGLACIALGALLVLRPLSSLSVLAVYIGLSFIVSGIGDLLGAAQSSAPRTTTVIGVAWIVAGVLVLVWLGVAIDVLPAFLAVSLIATGILGIVAVFRGTRDQRAAAMLFSLADIIFGALALLWPDVTLLVVAVLFGVRTLIFGFGTVWSAILRARGTDAAASASQPRVARWLRLAGAIGAVALALIASSLAWTFQPGTARADSFYSAPADVPSEPGQLLRVEPFERAVPEDALAWRILYTTTDAGGTPTIASGIVLTKADGRAVPRDAIAWAHGTTGYATNCAPSLLENPFAAGALPALDSIIDEGWVLVATDYAGLGTSGAQPYLVGEGEGRSVLDAVRAAQQMSEVTLSGDTTIWGHSQGGHASLWAGQIAADYAPDLDIAGVVALAPASDVIGLLEHLPTVTGGSVFASFVAEAYFAHYPDVRRAVYIDPAARTLVKEMSTRCLSEPGALVSVLSALSVETDKSIFRSDPTHGALGERLRQNTPSGEIAAPLFVGQGGADPLVAPAIQRNYLLGRCAAGQQLEYHEYPGRDHMGVVSPGSPLIDDLLDWTSARFAGEDFTPNCETIRAD</sequence>
<dbReference type="Gene3D" id="3.40.50.1820">
    <property type="entry name" value="alpha/beta hydrolase"/>
    <property type="match status" value="1"/>
</dbReference>
<comment type="caution">
    <text evidence="2">The sequence shown here is derived from an EMBL/GenBank/DDBJ whole genome shotgun (WGS) entry which is preliminary data.</text>
</comment>
<organism evidence="2 3">
    <name type="scientific">Microterricola gilva</name>
    <dbReference type="NCBI Taxonomy" id="393267"/>
    <lineage>
        <taxon>Bacteria</taxon>
        <taxon>Bacillati</taxon>
        <taxon>Actinomycetota</taxon>
        <taxon>Actinomycetes</taxon>
        <taxon>Micrococcales</taxon>
        <taxon>Microbacteriaceae</taxon>
        <taxon>Microterricola</taxon>
    </lineage>
</organism>
<keyword evidence="1" id="KW-0472">Membrane</keyword>
<evidence type="ECO:0000256" key="1">
    <source>
        <dbReference type="SAM" id="Phobius"/>
    </source>
</evidence>
<dbReference type="AlphaFoldDB" id="A0A4Q8ALI4"/>
<reference evidence="2 3" key="1">
    <citation type="submission" date="2019-02" db="EMBL/GenBank/DDBJ databases">
        <title>Sequencing the genomes of 1000 actinobacteria strains.</title>
        <authorList>
            <person name="Klenk H.-P."/>
        </authorList>
    </citation>
    <scope>NUCLEOTIDE SEQUENCE [LARGE SCALE GENOMIC DNA]</scope>
    <source>
        <strain evidence="2 3">DSM 18319</strain>
    </source>
</reference>
<evidence type="ECO:0000313" key="2">
    <source>
        <dbReference type="EMBL" id="RZU65308.1"/>
    </source>
</evidence>
<dbReference type="InterPro" id="IPR005152">
    <property type="entry name" value="Lipase_secreted"/>
</dbReference>
<feature type="transmembrane region" description="Helical" evidence="1">
    <location>
        <begin position="83"/>
        <end position="101"/>
    </location>
</feature>
<dbReference type="GO" id="GO:0016042">
    <property type="term" value="P:lipid catabolic process"/>
    <property type="evidence" value="ECO:0007669"/>
    <property type="project" value="InterPro"/>
</dbReference>